<dbReference type="InterPro" id="IPR036388">
    <property type="entry name" value="WH-like_DNA-bd_sf"/>
</dbReference>
<feature type="compositionally biased region" description="Acidic residues" evidence="10">
    <location>
        <begin position="345"/>
        <end position="357"/>
    </location>
</feature>
<dbReference type="PANTHER" id="PTHR10445">
    <property type="entry name" value="GENERAL TRANSCRIPTION FACTOR IIF SUBUNIT 2"/>
    <property type="match status" value="1"/>
</dbReference>
<dbReference type="FunFam" id="1.10.10.10:FF:000035">
    <property type="entry name" value="General transcription factor IIF subunit 2"/>
    <property type="match status" value="1"/>
</dbReference>
<proteinExistence type="inferred from homology"/>
<feature type="domain" description="TFIIF beta subunit HTH" evidence="11">
    <location>
        <begin position="260"/>
        <end position="323"/>
    </location>
</feature>
<evidence type="ECO:0000256" key="7">
    <source>
        <dbReference type="ARBA" id="ARBA00023242"/>
    </source>
</evidence>
<organism evidence="13 14">
    <name type="scientific">Podospora fimiseda</name>
    <dbReference type="NCBI Taxonomy" id="252190"/>
    <lineage>
        <taxon>Eukaryota</taxon>
        <taxon>Fungi</taxon>
        <taxon>Dikarya</taxon>
        <taxon>Ascomycota</taxon>
        <taxon>Pezizomycotina</taxon>
        <taxon>Sordariomycetes</taxon>
        <taxon>Sordariomycetidae</taxon>
        <taxon>Sordariales</taxon>
        <taxon>Podosporaceae</taxon>
        <taxon>Podospora</taxon>
    </lineage>
</organism>
<evidence type="ECO:0000256" key="4">
    <source>
        <dbReference type="ARBA" id="ARBA00023015"/>
    </source>
</evidence>
<dbReference type="AlphaFoldDB" id="A0AAN7BN61"/>
<comment type="subcellular location">
    <subcellularLocation>
        <location evidence="1">Nucleus</location>
    </subcellularLocation>
</comment>
<evidence type="ECO:0000259" key="12">
    <source>
        <dbReference type="Pfam" id="PF17683"/>
    </source>
</evidence>
<feature type="compositionally biased region" description="Basic and acidic residues" evidence="10">
    <location>
        <begin position="1"/>
        <end position="10"/>
    </location>
</feature>
<evidence type="ECO:0000256" key="2">
    <source>
        <dbReference type="ARBA" id="ARBA00009543"/>
    </source>
</evidence>
<dbReference type="InterPro" id="IPR040450">
    <property type="entry name" value="TFIIF_beta_HTH"/>
</dbReference>
<dbReference type="SUPFAM" id="SSF46785">
    <property type="entry name" value="Winged helix' DNA-binding domain"/>
    <property type="match status" value="1"/>
</dbReference>
<keyword evidence="7" id="KW-0539">Nucleus</keyword>
<feature type="region of interest" description="Disordered" evidence="10">
    <location>
        <begin position="146"/>
        <end position="178"/>
    </location>
</feature>
<dbReference type="SUPFAM" id="SSF50916">
    <property type="entry name" value="Rap30/74 interaction domains"/>
    <property type="match status" value="1"/>
</dbReference>
<dbReference type="GO" id="GO:0005674">
    <property type="term" value="C:transcription factor TFIIF complex"/>
    <property type="evidence" value="ECO:0007669"/>
    <property type="project" value="InterPro"/>
</dbReference>
<dbReference type="InterPro" id="IPR036390">
    <property type="entry name" value="WH_DNA-bd_sf"/>
</dbReference>
<keyword evidence="14" id="KW-1185">Reference proteome</keyword>
<feature type="region of interest" description="Disordered" evidence="10">
    <location>
        <begin position="1"/>
        <end position="20"/>
    </location>
</feature>
<evidence type="ECO:0000256" key="3">
    <source>
        <dbReference type="ARBA" id="ARBA00021453"/>
    </source>
</evidence>
<gene>
    <name evidence="13" type="ORF">QBC38DRAFT_479968</name>
</gene>
<dbReference type="EMBL" id="MU865344">
    <property type="protein sequence ID" value="KAK4226656.1"/>
    <property type="molecule type" value="Genomic_DNA"/>
</dbReference>
<accession>A0AAN7BN61</accession>
<evidence type="ECO:0000256" key="10">
    <source>
        <dbReference type="SAM" id="MobiDB-lite"/>
    </source>
</evidence>
<keyword evidence="6" id="KW-0804">Transcription</keyword>
<evidence type="ECO:0000256" key="5">
    <source>
        <dbReference type="ARBA" id="ARBA00023125"/>
    </source>
</evidence>
<dbReference type="InterPro" id="IPR003196">
    <property type="entry name" value="TFIIF_beta"/>
</dbReference>
<reference evidence="13" key="2">
    <citation type="submission" date="2023-05" db="EMBL/GenBank/DDBJ databases">
        <authorList>
            <consortium name="Lawrence Berkeley National Laboratory"/>
            <person name="Steindorff A."/>
            <person name="Hensen N."/>
            <person name="Bonometti L."/>
            <person name="Westerberg I."/>
            <person name="Brannstrom I.O."/>
            <person name="Guillou S."/>
            <person name="Cros-Aarteil S."/>
            <person name="Calhoun S."/>
            <person name="Haridas S."/>
            <person name="Kuo A."/>
            <person name="Mondo S."/>
            <person name="Pangilinan J."/>
            <person name="Riley R."/>
            <person name="Labutti K."/>
            <person name="Andreopoulos B."/>
            <person name="Lipzen A."/>
            <person name="Chen C."/>
            <person name="Yanf M."/>
            <person name="Daum C."/>
            <person name="Ng V."/>
            <person name="Clum A."/>
            <person name="Ohm R."/>
            <person name="Martin F."/>
            <person name="Silar P."/>
            <person name="Natvig D."/>
            <person name="Lalanne C."/>
            <person name="Gautier V."/>
            <person name="Ament-Velasquez S.L."/>
            <person name="Kruys A."/>
            <person name="Hutchinson M.I."/>
            <person name="Powell A.J."/>
            <person name="Barry K."/>
            <person name="Miller A.N."/>
            <person name="Grigoriev I.V."/>
            <person name="Debuchy R."/>
            <person name="Gladieux P."/>
            <person name="Thoren M.H."/>
            <person name="Johannesson H."/>
        </authorList>
    </citation>
    <scope>NUCLEOTIDE SEQUENCE</scope>
    <source>
        <strain evidence="13">CBS 990.96</strain>
    </source>
</reference>
<dbReference type="Proteomes" id="UP001301958">
    <property type="component" value="Unassembled WGS sequence"/>
</dbReference>
<dbReference type="CDD" id="cd07980">
    <property type="entry name" value="TFIIF_beta"/>
    <property type="match status" value="1"/>
</dbReference>
<dbReference type="GO" id="GO:0003677">
    <property type="term" value="F:DNA binding"/>
    <property type="evidence" value="ECO:0007669"/>
    <property type="project" value="UniProtKB-KW"/>
</dbReference>
<feature type="region of interest" description="Disordered" evidence="10">
    <location>
        <begin position="328"/>
        <end position="357"/>
    </location>
</feature>
<comment type="similarity">
    <text evidence="2">Belongs to the TFIIF beta subunit family.</text>
</comment>
<comment type="caution">
    <text evidence="13">The sequence shown here is derived from an EMBL/GenBank/DDBJ whole genome shotgun (WGS) entry which is preliminary data.</text>
</comment>
<dbReference type="Gene3D" id="1.10.10.10">
    <property type="entry name" value="Winged helix-like DNA-binding domain superfamily/Winged helix DNA-binding domain"/>
    <property type="match status" value="1"/>
</dbReference>
<evidence type="ECO:0000313" key="14">
    <source>
        <dbReference type="Proteomes" id="UP001301958"/>
    </source>
</evidence>
<feature type="domain" description="TFIIF beta subunit N-terminal" evidence="12">
    <location>
        <begin position="40"/>
        <end position="198"/>
    </location>
</feature>
<evidence type="ECO:0000256" key="1">
    <source>
        <dbReference type="ARBA" id="ARBA00004123"/>
    </source>
</evidence>
<sequence>MAEPVIKPDPEAGSPMMEDDLDESADLDFFDKLPQADMFNKMYLARLPPYLWEAWSHLDDDAEIEIGRIRQWFDKDGNTKLQMRLHPHKLHVDEAHGSLPREYNLDLTNMNVQNTFVFAEQDLPSYAAKNKERANALAQGIPAHLLRQKQQAQEQAQGGGSGGGDRSSRRGAPYTRKAIPKKTTITGRIKHEVLCTPVSNAETERFLWRRAKKSQTTEKKVVIYERLPAQGVSSAKEWDSFLKMNAPISKQKKMENKATRWPENRLLDEIAKCFSQHKYWSIKTFRAAIPQPEAYLRETLDKIAVLHRTGTFANHWSLKPEYQGMLSQTSQPLDDAAAPNAVDLPSDDEDEVMEDVL</sequence>
<evidence type="ECO:0000259" key="11">
    <source>
        <dbReference type="Pfam" id="PF02270"/>
    </source>
</evidence>
<dbReference type="GO" id="GO:0006367">
    <property type="term" value="P:transcription initiation at RNA polymerase II promoter"/>
    <property type="evidence" value="ECO:0007669"/>
    <property type="project" value="InterPro"/>
</dbReference>
<keyword evidence="4" id="KW-0805">Transcription regulation</keyword>
<keyword evidence="5" id="KW-0238">DNA-binding</keyword>
<dbReference type="InterPro" id="IPR040504">
    <property type="entry name" value="TFIIF_beta_N"/>
</dbReference>
<name>A0AAN7BN61_9PEZI</name>
<dbReference type="Pfam" id="PF02270">
    <property type="entry name" value="TFIIF_beta"/>
    <property type="match status" value="1"/>
</dbReference>
<dbReference type="Pfam" id="PF17683">
    <property type="entry name" value="TFIIF_beta_N"/>
    <property type="match status" value="1"/>
</dbReference>
<dbReference type="PANTHER" id="PTHR10445:SF0">
    <property type="entry name" value="GENERAL TRANSCRIPTION FACTOR IIF SUBUNIT 2"/>
    <property type="match status" value="1"/>
</dbReference>
<evidence type="ECO:0000256" key="6">
    <source>
        <dbReference type="ARBA" id="ARBA00023163"/>
    </source>
</evidence>
<dbReference type="InterPro" id="IPR011039">
    <property type="entry name" value="TFIIF_interaction"/>
</dbReference>
<protein>
    <recommendedName>
        <fullName evidence="3">Transcription initiation factor IIF subunit beta</fullName>
    </recommendedName>
    <alternativeName>
        <fullName evidence="9">TFIIF medium subunit</fullName>
    </alternativeName>
    <alternativeName>
        <fullName evidence="8">TFIIF-beta</fullName>
    </alternativeName>
</protein>
<evidence type="ECO:0000313" key="13">
    <source>
        <dbReference type="EMBL" id="KAK4226656.1"/>
    </source>
</evidence>
<reference evidence="13" key="1">
    <citation type="journal article" date="2023" name="Mol. Phylogenet. Evol.">
        <title>Genome-scale phylogeny and comparative genomics of the fungal order Sordariales.</title>
        <authorList>
            <person name="Hensen N."/>
            <person name="Bonometti L."/>
            <person name="Westerberg I."/>
            <person name="Brannstrom I.O."/>
            <person name="Guillou S."/>
            <person name="Cros-Aarteil S."/>
            <person name="Calhoun S."/>
            <person name="Haridas S."/>
            <person name="Kuo A."/>
            <person name="Mondo S."/>
            <person name="Pangilinan J."/>
            <person name="Riley R."/>
            <person name="LaButti K."/>
            <person name="Andreopoulos B."/>
            <person name="Lipzen A."/>
            <person name="Chen C."/>
            <person name="Yan M."/>
            <person name="Daum C."/>
            <person name="Ng V."/>
            <person name="Clum A."/>
            <person name="Steindorff A."/>
            <person name="Ohm R.A."/>
            <person name="Martin F."/>
            <person name="Silar P."/>
            <person name="Natvig D.O."/>
            <person name="Lalanne C."/>
            <person name="Gautier V."/>
            <person name="Ament-Velasquez S.L."/>
            <person name="Kruys A."/>
            <person name="Hutchinson M.I."/>
            <person name="Powell A.J."/>
            <person name="Barry K."/>
            <person name="Miller A.N."/>
            <person name="Grigoriev I.V."/>
            <person name="Debuchy R."/>
            <person name="Gladieux P."/>
            <person name="Hiltunen Thoren M."/>
            <person name="Johannesson H."/>
        </authorList>
    </citation>
    <scope>NUCLEOTIDE SEQUENCE</scope>
    <source>
        <strain evidence="13">CBS 990.96</strain>
    </source>
</reference>
<evidence type="ECO:0000256" key="9">
    <source>
        <dbReference type="ARBA" id="ARBA00081863"/>
    </source>
</evidence>
<evidence type="ECO:0000256" key="8">
    <source>
        <dbReference type="ARBA" id="ARBA00081473"/>
    </source>
</evidence>